<organism evidence="1 2">
    <name type="scientific">Argiope bruennichi</name>
    <name type="common">Wasp spider</name>
    <name type="synonym">Aranea bruennichi</name>
    <dbReference type="NCBI Taxonomy" id="94029"/>
    <lineage>
        <taxon>Eukaryota</taxon>
        <taxon>Metazoa</taxon>
        <taxon>Ecdysozoa</taxon>
        <taxon>Arthropoda</taxon>
        <taxon>Chelicerata</taxon>
        <taxon>Arachnida</taxon>
        <taxon>Araneae</taxon>
        <taxon>Araneomorphae</taxon>
        <taxon>Entelegynae</taxon>
        <taxon>Araneoidea</taxon>
        <taxon>Araneidae</taxon>
        <taxon>Argiope</taxon>
    </lineage>
</organism>
<reference evidence="1" key="2">
    <citation type="submission" date="2020-06" db="EMBL/GenBank/DDBJ databases">
        <authorList>
            <person name="Sheffer M."/>
        </authorList>
    </citation>
    <scope>NUCLEOTIDE SEQUENCE</scope>
</reference>
<gene>
    <name evidence="1" type="ORF">HNY73_010597</name>
</gene>
<keyword evidence="2" id="KW-1185">Reference proteome</keyword>
<evidence type="ECO:0000313" key="2">
    <source>
        <dbReference type="Proteomes" id="UP000807504"/>
    </source>
</evidence>
<reference evidence="1" key="1">
    <citation type="journal article" date="2020" name="bioRxiv">
        <title>Chromosome-level reference genome of the European wasp spider Argiope bruennichi: a resource for studies on range expansion and evolutionary adaptation.</title>
        <authorList>
            <person name="Sheffer M.M."/>
            <person name="Hoppe A."/>
            <person name="Krehenwinkel H."/>
            <person name="Uhl G."/>
            <person name="Kuss A.W."/>
            <person name="Jensen L."/>
            <person name="Jensen C."/>
            <person name="Gillespie R.G."/>
            <person name="Hoff K.J."/>
            <person name="Prost S."/>
        </authorList>
    </citation>
    <scope>NUCLEOTIDE SEQUENCE</scope>
</reference>
<dbReference type="EMBL" id="JABXBU010000030">
    <property type="protein sequence ID" value="KAF8784997.1"/>
    <property type="molecule type" value="Genomic_DNA"/>
</dbReference>
<evidence type="ECO:0000313" key="1">
    <source>
        <dbReference type="EMBL" id="KAF8784997.1"/>
    </source>
</evidence>
<accession>A0A8T0F1L3</accession>
<protein>
    <submittedName>
        <fullName evidence="1">Uncharacterized protein</fullName>
    </submittedName>
</protein>
<name>A0A8T0F1L3_ARGBR</name>
<comment type="caution">
    <text evidence="1">The sequence shown here is derived from an EMBL/GenBank/DDBJ whole genome shotgun (WGS) entry which is preliminary data.</text>
</comment>
<sequence>MPRGLSDMSTVDLKRILKCLQNFGRIYENEARPRSGRSLLNAPEDILKLAKKNNWSYTSIIYCNQIIKEMASNLLPYYDFEGKWEQ</sequence>
<dbReference type="Proteomes" id="UP000807504">
    <property type="component" value="Unassembled WGS sequence"/>
</dbReference>
<proteinExistence type="predicted"/>
<dbReference type="AlphaFoldDB" id="A0A8T0F1L3"/>